<comment type="caution">
    <text evidence="2">The sequence shown here is derived from an EMBL/GenBank/DDBJ whole genome shotgun (WGS) entry which is preliminary data.</text>
</comment>
<reference evidence="3" key="1">
    <citation type="journal article" date="2019" name="Int. J. Syst. Evol. Microbiol.">
        <title>The Global Catalogue of Microorganisms (GCM) 10K type strain sequencing project: providing services to taxonomists for standard genome sequencing and annotation.</title>
        <authorList>
            <consortium name="The Broad Institute Genomics Platform"/>
            <consortium name="The Broad Institute Genome Sequencing Center for Infectious Disease"/>
            <person name="Wu L."/>
            <person name="Ma J."/>
        </authorList>
    </citation>
    <scope>NUCLEOTIDE SEQUENCE [LARGE SCALE GENOMIC DNA]</scope>
    <source>
        <strain evidence="3">JCM 17808</strain>
    </source>
</reference>
<gene>
    <name evidence="2" type="ORF">GCM10023167_02610</name>
</gene>
<evidence type="ECO:0008006" key="4">
    <source>
        <dbReference type="Google" id="ProtNLM"/>
    </source>
</evidence>
<dbReference type="Gene3D" id="2.60.40.1890">
    <property type="entry name" value="PCu(A)C copper chaperone"/>
    <property type="match status" value="1"/>
</dbReference>
<dbReference type="SUPFAM" id="SSF110087">
    <property type="entry name" value="DR1885-like metal-binding protein"/>
    <property type="match status" value="1"/>
</dbReference>
<keyword evidence="3" id="KW-1185">Reference proteome</keyword>
<accession>A0ABP8J1E4</accession>
<dbReference type="EMBL" id="BAABGL010000002">
    <property type="protein sequence ID" value="GAA4383246.1"/>
    <property type="molecule type" value="Genomic_DNA"/>
</dbReference>
<evidence type="ECO:0000256" key="1">
    <source>
        <dbReference type="SAM" id="MobiDB-lite"/>
    </source>
</evidence>
<dbReference type="InterPro" id="IPR058248">
    <property type="entry name" value="Lxx211020-like"/>
</dbReference>
<feature type="region of interest" description="Disordered" evidence="1">
    <location>
        <begin position="1"/>
        <end position="28"/>
    </location>
</feature>
<protein>
    <recommendedName>
        <fullName evidence="4">Copper chaperone PCu(A)C</fullName>
    </recommendedName>
</protein>
<evidence type="ECO:0000313" key="2">
    <source>
        <dbReference type="EMBL" id="GAA4383246.1"/>
    </source>
</evidence>
<proteinExistence type="predicted"/>
<dbReference type="Pfam" id="PF04314">
    <property type="entry name" value="PCuAC"/>
    <property type="match status" value="1"/>
</dbReference>
<organism evidence="2 3">
    <name type="scientific">Brevibacterium pityocampae</name>
    <dbReference type="NCBI Taxonomy" id="506594"/>
    <lineage>
        <taxon>Bacteria</taxon>
        <taxon>Bacillati</taxon>
        <taxon>Actinomycetota</taxon>
        <taxon>Actinomycetes</taxon>
        <taxon>Micrococcales</taxon>
        <taxon>Brevibacteriaceae</taxon>
        <taxon>Brevibacterium</taxon>
    </lineage>
</organism>
<name>A0ABP8J1E4_9MICO</name>
<dbReference type="InterPro" id="IPR036182">
    <property type="entry name" value="PCuAC_sf"/>
</dbReference>
<dbReference type="InterPro" id="IPR007410">
    <property type="entry name" value="LpqE-like"/>
</dbReference>
<dbReference type="RefSeq" id="WP_295688527.1">
    <property type="nucleotide sequence ID" value="NZ_BAABGL010000002.1"/>
</dbReference>
<evidence type="ECO:0000313" key="3">
    <source>
        <dbReference type="Proteomes" id="UP001500642"/>
    </source>
</evidence>
<dbReference type="PANTHER" id="PTHR36302">
    <property type="entry name" value="BLR7088 PROTEIN"/>
    <property type="match status" value="1"/>
</dbReference>
<feature type="region of interest" description="Disordered" evidence="1">
    <location>
        <begin position="135"/>
        <end position="155"/>
    </location>
</feature>
<dbReference type="Proteomes" id="UP001500642">
    <property type="component" value="Unassembled WGS sequence"/>
</dbReference>
<sequence length="226" mass="22273">MKTPTTTAPARTALAATAPTTTTRATSRAVAPGLGRALLTATAIGLSLGLAACGPTGSSAPGPSESGAADPTAGAAADPGGSETGDAAAEASDAAPLVWEDGWVKAAEEGMTGAFGTLRNPTDSELRITGAESAAAGSAELHETASDDGGSTMMQEKEGGFLVPAGGSLSLEPGGDHVMLMDLQEPILPGDEVTITLLTAGGEVETTVVAKEFTGAQEEYVQDHGH</sequence>
<feature type="region of interest" description="Disordered" evidence="1">
    <location>
        <begin position="55"/>
        <end position="93"/>
    </location>
</feature>
<dbReference type="PANTHER" id="PTHR36302:SF1">
    <property type="entry name" value="COPPER CHAPERONE PCU(A)C"/>
    <property type="match status" value="1"/>
</dbReference>